<keyword evidence="4" id="KW-1185">Reference proteome</keyword>
<dbReference type="AlphaFoldDB" id="A0A8H5SRS9"/>
<evidence type="ECO:0000256" key="1">
    <source>
        <dbReference type="SAM" id="Coils"/>
    </source>
</evidence>
<sequence length="395" mass="44430">MAPVIDTQLNEGVIYEATKDIFTGQHAEMRDRGAVRALINHHSRTGTLMLRVVNKHGFDAVSEAVLKLLLEKVYESKVIACQRFPDLFKPSTPQSAPRTELGGAVTTTEQATLNGIKEPELDDTQDAREPQEQPTAINDAINSSASDISGSSSLFSIHLPFPTEHLLMEKLQKTLELACYQYGMRELQSTMQKRDWDCPEAAELNQWTELLGQKGNLKQEEFSKPLKELLQSIAQIRHTAVHRVRTDSSGLQRFLADAEELARALGDDICTETISKLRLDTQSTITELRENKQCLKMQLDEAQEEISKRRTELDQQEQENLRHMESEDKRYCALAGEKLQKALNLIGSLAIAPETGDAVLNGDRNVVSNDSHLGHEEHFEDCVESLHSHNCQVEY</sequence>
<evidence type="ECO:0000313" key="4">
    <source>
        <dbReference type="Proteomes" id="UP000572754"/>
    </source>
</evidence>
<protein>
    <submittedName>
        <fullName evidence="3">Uncharacterized protein</fullName>
    </submittedName>
</protein>
<gene>
    <name evidence="3" type="ORF">FCIRC_13646</name>
</gene>
<reference evidence="3 4" key="2">
    <citation type="submission" date="2020-05" db="EMBL/GenBank/DDBJ databases">
        <title>Identification and distribution of gene clusters putatively required for synthesis of sphingolipid metabolism inhibitors in phylogenetically diverse species of the filamentous fungus Fusarium.</title>
        <authorList>
            <person name="Kim H.-S."/>
            <person name="Busman M."/>
            <person name="Brown D.W."/>
            <person name="Divon H."/>
            <person name="Uhlig S."/>
            <person name="Proctor R.H."/>
        </authorList>
    </citation>
    <scope>NUCLEOTIDE SEQUENCE [LARGE SCALE GENOMIC DNA]</scope>
    <source>
        <strain evidence="3 4">NRRL 25331</strain>
    </source>
</reference>
<accession>A0A8H5SRS9</accession>
<keyword evidence="1" id="KW-0175">Coiled coil</keyword>
<feature type="region of interest" description="Disordered" evidence="2">
    <location>
        <begin position="112"/>
        <end position="138"/>
    </location>
</feature>
<feature type="coiled-coil region" evidence="1">
    <location>
        <begin position="285"/>
        <end position="319"/>
    </location>
</feature>
<evidence type="ECO:0000256" key="2">
    <source>
        <dbReference type="SAM" id="MobiDB-lite"/>
    </source>
</evidence>
<proteinExistence type="predicted"/>
<comment type="caution">
    <text evidence="3">The sequence shown here is derived from an EMBL/GenBank/DDBJ whole genome shotgun (WGS) entry which is preliminary data.</text>
</comment>
<name>A0A8H5SRS9_FUSCI</name>
<dbReference type="EMBL" id="JAAQPE010000750">
    <property type="protein sequence ID" value="KAF5656458.1"/>
    <property type="molecule type" value="Genomic_DNA"/>
</dbReference>
<dbReference type="Proteomes" id="UP000572754">
    <property type="component" value="Unassembled WGS sequence"/>
</dbReference>
<organism evidence="3 4">
    <name type="scientific">Fusarium circinatum</name>
    <name type="common">Pitch canker fungus</name>
    <name type="synonym">Gibberella circinata</name>
    <dbReference type="NCBI Taxonomy" id="48490"/>
    <lineage>
        <taxon>Eukaryota</taxon>
        <taxon>Fungi</taxon>
        <taxon>Dikarya</taxon>
        <taxon>Ascomycota</taxon>
        <taxon>Pezizomycotina</taxon>
        <taxon>Sordariomycetes</taxon>
        <taxon>Hypocreomycetidae</taxon>
        <taxon>Hypocreales</taxon>
        <taxon>Nectriaceae</taxon>
        <taxon>Fusarium</taxon>
        <taxon>Fusarium fujikuroi species complex</taxon>
    </lineage>
</organism>
<reference evidence="4" key="1">
    <citation type="journal article" date="2020" name="BMC Genomics">
        <title>Correction to: Identification and distribution of gene clusters required for synthesis of sphingolipid metabolism inhibitors in diverse species of the filamentous fungus Fusarium.</title>
        <authorList>
            <person name="Kim H.S."/>
            <person name="Lohmar J.M."/>
            <person name="Busman M."/>
            <person name="Brown D.W."/>
            <person name="Naumann T.A."/>
            <person name="Divon H.H."/>
            <person name="Lysoe E."/>
            <person name="Uhlig S."/>
            <person name="Proctor R.H."/>
        </authorList>
    </citation>
    <scope>NUCLEOTIDE SEQUENCE [LARGE SCALE GENOMIC DNA]</scope>
    <source>
        <strain evidence="4">NRRL 25331</strain>
    </source>
</reference>
<evidence type="ECO:0000313" key="3">
    <source>
        <dbReference type="EMBL" id="KAF5656458.1"/>
    </source>
</evidence>